<evidence type="ECO:0000313" key="2">
    <source>
        <dbReference type="WBParaSite" id="nRc.2.0.1.t21571-RA"/>
    </source>
</evidence>
<keyword evidence="1" id="KW-1185">Reference proteome</keyword>
<dbReference type="WBParaSite" id="nRc.2.0.1.t21571-RA">
    <property type="protein sequence ID" value="nRc.2.0.1.t21571-RA"/>
    <property type="gene ID" value="nRc.2.0.1.g21571"/>
</dbReference>
<dbReference type="Proteomes" id="UP000887565">
    <property type="component" value="Unplaced"/>
</dbReference>
<accession>A0A915J561</accession>
<sequence>MPKKFIGENTKAAEARARKTARNEKSINFGISPEYIKHPYQDKPYQFICYRPAQTFGYLPNRFGGCPAKQE</sequence>
<evidence type="ECO:0000313" key="1">
    <source>
        <dbReference type="Proteomes" id="UP000887565"/>
    </source>
</evidence>
<proteinExistence type="predicted"/>
<reference evidence="2" key="1">
    <citation type="submission" date="2022-11" db="UniProtKB">
        <authorList>
            <consortium name="WormBaseParasite"/>
        </authorList>
    </citation>
    <scope>IDENTIFICATION</scope>
</reference>
<protein>
    <submittedName>
        <fullName evidence="2">Uncharacterized protein</fullName>
    </submittedName>
</protein>
<name>A0A915J561_ROMCU</name>
<dbReference type="AlphaFoldDB" id="A0A915J561"/>
<organism evidence="1 2">
    <name type="scientific">Romanomermis culicivorax</name>
    <name type="common">Nematode worm</name>
    <dbReference type="NCBI Taxonomy" id="13658"/>
    <lineage>
        <taxon>Eukaryota</taxon>
        <taxon>Metazoa</taxon>
        <taxon>Ecdysozoa</taxon>
        <taxon>Nematoda</taxon>
        <taxon>Enoplea</taxon>
        <taxon>Dorylaimia</taxon>
        <taxon>Mermithida</taxon>
        <taxon>Mermithoidea</taxon>
        <taxon>Mermithidae</taxon>
        <taxon>Romanomermis</taxon>
    </lineage>
</organism>